<proteinExistence type="predicted"/>
<evidence type="ECO:0000259" key="1">
    <source>
        <dbReference type="Pfam" id="PF18480"/>
    </source>
</evidence>
<protein>
    <recommendedName>
        <fullName evidence="1">DUF5615 domain-containing protein</fullName>
    </recommendedName>
</protein>
<dbReference type="InterPro" id="IPR041049">
    <property type="entry name" value="DUF5615"/>
</dbReference>
<evidence type="ECO:0000313" key="3">
    <source>
        <dbReference type="Proteomes" id="UP001501175"/>
    </source>
</evidence>
<accession>A0ABP8MYX2</accession>
<dbReference type="EMBL" id="BAABHD010000030">
    <property type="protein sequence ID" value="GAA4458458.1"/>
    <property type="molecule type" value="Genomic_DNA"/>
</dbReference>
<reference evidence="3" key="1">
    <citation type="journal article" date="2019" name="Int. J. Syst. Evol. Microbiol.">
        <title>The Global Catalogue of Microorganisms (GCM) 10K type strain sequencing project: providing services to taxonomists for standard genome sequencing and annotation.</title>
        <authorList>
            <consortium name="The Broad Institute Genomics Platform"/>
            <consortium name="The Broad Institute Genome Sequencing Center for Infectious Disease"/>
            <person name="Wu L."/>
            <person name="Ma J."/>
        </authorList>
    </citation>
    <scope>NUCLEOTIDE SEQUENCE [LARGE SCALE GENOMIC DNA]</scope>
    <source>
        <strain evidence="3">JCM 17927</strain>
    </source>
</reference>
<dbReference type="Pfam" id="PF18480">
    <property type="entry name" value="DUF5615"/>
    <property type="match status" value="1"/>
</dbReference>
<name>A0ABP8MYX2_9BACT</name>
<organism evidence="2 3">
    <name type="scientific">Nibrella saemangeumensis</name>
    <dbReference type="NCBI Taxonomy" id="1084526"/>
    <lineage>
        <taxon>Bacteria</taxon>
        <taxon>Pseudomonadati</taxon>
        <taxon>Bacteroidota</taxon>
        <taxon>Cytophagia</taxon>
        <taxon>Cytophagales</taxon>
        <taxon>Spirosomataceae</taxon>
        <taxon>Nibrella</taxon>
    </lineage>
</organism>
<feature type="domain" description="DUF5615" evidence="1">
    <location>
        <begin position="2"/>
        <end position="90"/>
    </location>
</feature>
<evidence type="ECO:0000313" key="2">
    <source>
        <dbReference type="EMBL" id="GAA4458458.1"/>
    </source>
</evidence>
<keyword evidence="3" id="KW-1185">Reference proteome</keyword>
<dbReference type="Proteomes" id="UP001501175">
    <property type="component" value="Unassembled WGS sequence"/>
</dbReference>
<gene>
    <name evidence="2" type="ORF">GCM10023189_30750</name>
</gene>
<comment type="caution">
    <text evidence="2">The sequence shown here is derived from an EMBL/GenBank/DDBJ whole genome shotgun (WGS) entry which is preliminary data.</text>
</comment>
<sequence>MFPDCLHVSRTGLPIPIEDKQIWDWARANHYLIITNDEDFYHFAAQYSFPPKVVLLRMGNQSTRAIAEVLMKHLAEIDRLNDSNEYGLLEIF</sequence>